<keyword evidence="5" id="KW-1185">Reference proteome</keyword>
<name>A0AAV7JBB5_9METZ</name>
<organism evidence="4 5">
    <name type="scientific">Oopsacas minuta</name>
    <dbReference type="NCBI Taxonomy" id="111878"/>
    <lineage>
        <taxon>Eukaryota</taxon>
        <taxon>Metazoa</taxon>
        <taxon>Porifera</taxon>
        <taxon>Hexactinellida</taxon>
        <taxon>Hexasterophora</taxon>
        <taxon>Lyssacinosida</taxon>
        <taxon>Leucopsacidae</taxon>
        <taxon>Oopsacas</taxon>
    </lineage>
</organism>
<gene>
    <name evidence="4" type="ORF">LOD99_13247</name>
</gene>
<dbReference type="Gene3D" id="3.90.70.10">
    <property type="entry name" value="Cysteine proteinases"/>
    <property type="match status" value="1"/>
</dbReference>
<dbReference type="InterPro" id="IPR001394">
    <property type="entry name" value="Peptidase_C19_UCH"/>
</dbReference>
<dbReference type="InterPro" id="IPR018200">
    <property type="entry name" value="USP_CS"/>
</dbReference>
<dbReference type="Pfam" id="PF00443">
    <property type="entry name" value="UCH"/>
    <property type="match status" value="1"/>
</dbReference>
<sequence>MPLIIPISRDSTTYSDLYRICIYFMQRYIDMDTDGNSPQNFLPYDLVKIDHVPEAFDVSEYPSDMFKIKLVNAYGSAEVGELRNDGKILKLYNRSIIALEWNSKYKSLYNERTLRDISSRVSLRSMIDLTQCIRNFLSNRSIATQLIDCTNCNQKEVSVRKELWILPDCLIIHLNRFEDKERNCTDVRYLFELDMNEFSYTKSSSSTQYYLYAVCNHYGSKEGGHYSASVKHTDGNWYCLDDSSVMRYLYKQAVLSNSACLLFYKRRS</sequence>
<dbReference type="PROSITE" id="PS00973">
    <property type="entry name" value="USP_2"/>
    <property type="match status" value="1"/>
</dbReference>
<evidence type="ECO:0000313" key="4">
    <source>
        <dbReference type="EMBL" id="KAI6645994.1"/>
    </source>
</evidence>
<dbReference type="PANTHER" id="PTHR21646">
    <property type="entry name" value="UBIQUITIN CARBOXYL-TERMINAL HYDROLASE"/>
    <property type="match status" value="1"/>
</dbReference>
<feature type="domain" description="USP" evidence="3">
    <location>
        <begin position="1"/>
        <end position="267"/>
    </location>
</feature>
<evidence type="ECO:0000313" key="5">
    <source>
        <dbReference type="Proteomes" id="UP001165289"/>
    </source>
</evidence>
<accession>A0AAV7JBB5</accession>
<dbReference type="InterPro" id="IPR050185">
    <property type="entry name" value="Ub_carboxyl-term_hydrolase"/>
</dbReference>
<evidence type="ECO:0000256" key="1">
    <source>
        <dbReference type="ARBA" id="ARBA00000707"/>
    </source>
</evidence>
<dbReference type="EC" id="3.4.19.12" evidence="2"/>
<dbReference type="Proteomes" id="UP001165289">
    <property type="component" value="Unassembled WGS sequence"/>
</dbReference>
<dbReference type="InterPro" id="IPR038765">
    <property type="entry name" value="Papain-like_cys_pep_sf"/>
</dbReference>
<dbReference type="SUPFAM" id="SSF54001">
    <property type="entry name" value="Cysteine proteinases"/>
    <property type="match status" value="1"/>
</dbReference>
<dbReference type="AlphaFoldDB" id="A0AAV7JBB5"/>
<evidence type="ECO:0000256" key="2">
    <source>
        <dbReference type="ARBA" id="ARBA00012759"/>
    </source>
</evidence>
<dbReference type="PROSITE" id="PS50235">
    <property type="entry name" value="USP_3"/>
    <property type="match status" value="1"/>
</dbReference>
<dbReference type="GO" id="GO:0016579">
    <property type="term" value="P:protein deubiquitination"/>
    <property type="evidence" value="ECO:0007669"/>
    <property type="project" value="InterPro"/>
</dbReference>
<evidence type="ECO:0000259" key="3">
    <source>
        <dbReference type="PROSITE" id="PS50235"/>
    </source>
</evidence>
<protein>
    <recommendedName>
        <fullName evidence="2">ubiquitinyl hydrolase 1</fullName>
        <ecNumber evidence="2">3.4.19.12</ecNumber>
    </recommendedName>
</protein>
<comment type="caution">
    <text evidence="4">The sequence shown here is derived from an EMBL/GenBank/DDBJ whole genome shotgun (WGS) entry which is preliminary data.</text>
</comment>
<dbReference type="GO" id="GO:0004843">
    <property type="term" value="F:cysteine-type deubiquitinase activity"/>
    <property type="evidence" value="ECO:0007669"/>
    <property type="project" value="UniProtKB-EC"/>
</dbReference>
<proteinExistence type="predicted"/>
<comment type="catalytic activity">
    <reaction evidence="1">
        <text>Thiol-dependent hydrolysis of ester, thioester, amide, peptide and isopeptide bonds formed by the C-terminal Gly of ubiquitin (a 76-residue protein attached to proteins as an intracellular targeting signal).</text>
        <dbReference type="EC" id="3.4.19.12"/>
    </reaction>
</comment>
<dbReference type="EMBL" id="JAKMXF010000365">
    <property type="protein sequence ID" value="KAI6645994.1"/>
    <property type="molecule type" value="Genomic_DNA"/>
</dbReference>
<dbReference type="InterPro" id="IPR028889">
    <property type="entry name" value="USP"/>
</dbReference>
<reference evidence="4 5" key="1">
    <citation type="journal article" date="2023" name="BMC Biol.">
        <title>The compact genome of the sponge Oopsacas minuta (Hexactinellida) is lacking key metazoan core genes.</title>
        <authorList>
            <person name="Santini S."/>
            <person name="Schenkelaars Q."/>
            <person name="Jourda C."/>
            <person name="Duchesne M."/>
            <person name="Belahbib H."/>
            <person name="Rocher C."/>
            <person name="Selva M."/>
            <person name="Riesgo A."/>
            <person name="Vervoort M."/>
            <person name="Leys S.P."/>
            <person name="Kodjabachian L."/>
            <person name="Le Bivic A."/>
            <person name="Borchiellini C."/>
            <person name="Claverie J.M."/>
            <person name="Renard E."/>
        </authorList>
    </citation>
    <scope>NUCLEOTIDE SEQUENCE [LARGE SCALE GENOMIC DNA]</scope>
    <source>
        <strain evidence="4">SPO-2</strain>
    </source>
</reference>